<dbReference type="Gene3D" id="3.40.50.620">
    <property type="entry name" value="HUPs"/>
    <property type="match status" value="2"/>
</dbReference>
<keyword evidence="5 9" id="KW-0067">ATP-binding</keyword>
<comment type="caution">
    <text evidence="12">The sequence shown here is derived from an EMBL/GenBank/DDBJ whole genome shotgun (WGS) entry which is preliminary data.</text>
</comment>
<dbReference type="InterPro" id="IPR006426">
    <property type="entry name" value="Asn_synth_AEB"/>
</dbReference>
<dbReference type="GO" id="GO:0004066">
    <property type="term" value="F:asparagine synthase (glutamine-hydrolyzing) activity"/>
    <property type="evidence" value="ECO:0007669"/>
    <property type="project" value="UniProtKB-EC"/>
</dbReference>
<evidence type="ECO:0000256" key="10">
    <source>
        <dbReference type="PIRSR" id="PIRSR001589-3"/>
    </source>
</evidence>
<dbReference type="AlphaFoldDB" id="A0A7C4ETC1"/>
<feature type="active site" description="For GATase activity" evidence="8">
    <location>
        <position position="2"/>
    </location>
</feature>
<accession>A0A7C4ETC1</accession>
<dbReference type="InterPro" id="IPR033738">
    <property type="entry name" value="AsnB_N"/>
</dbReference>
<organism evidence="12">
    <name type="scientific">Desulfomonile tiedjei</name>
    <dbReference type="NCBI Taxonomy" id="2358"/>
    <lineage>
        <taxon>Bacteria</taxon>
        <taxon>Pseudomonadati</taxon>
        <taxon>Thermodesulfobacteriota</taxon>
        <taxon>Desulfomonilia</taxon>
        <taxon>Desulfomonilales</taxon>
        <taxon>Desulfomonilaceae</taxon>
        <taxon>Desulfomonile</taxon>
    </lineage>
</organism>
<feature type="binding site" evidence="9">
    <location>
        <position position="100"/>
    </location>
    <ligand>
        <name>L-glutamine</name>
        <dbReference type="ChEBI" id="CHEBI:58359"/>
    </ligand>
</feature>
<evidence type="ECO:0000256" key="6">
    <source>
        <dbReference type="ARBA" id="ARBA00022962"/>
    </source>
</evidence>
<dbReference type="Pfam" id="PF00733">
    <property type="entry name" value="Asn_synthase"/>
    <property type="match status" value="1"/>
</dbReference>
<dbReference type="EC" id="6.3.5.4" evidence="3"/>
<protein>
    <recommendedName>
        <fullName evidence="3">asparagine synthase (glutamine-hydrolyzing)</fullName>
        <ecNumber evidence="3">6.3.5.4</ecNumber>
    </recommendedName>
</protein>
<dbReference type="InterPro" id="IPR014729">
    <property type="entry name" value="Rossmann-like_a/b/a_fold"/>
</dbReference>
<comment type="similarity">
    <text evidence="2">Belongs to the asparagine synthetase family.</text>
</comment>
<evidence type="ECO:0000256" key="7">
    <source>
        <dbReference type="ARBA" id="ARBA00048741"/>
    </source>
</evidence>
<evidence type="ECO:0000256" key="1">
    <source>
        <dbReference type="ARBA" id="ARBA00005187"/>
    </source>
</evidence>
<dbReference type="EMBL" id="DTGT01000148">
    <property type="protein sequence ID" value="HGH60572.1"/>
    <property type="molecule type" value="Genomic_DNA"/>
</dbReference>
<feature type="site" description="Important for beta-aspartyl-AMP intermediate formation" evidence="10">
    <location>
        <position position="365"/>
    </location>
</feature>
<evidence type="ECO:0000256" key="9">
    <source>
        <dbReference type="PIRSR" id="PIRSR001589-2"/>
    </source>
</evidence>
<keyword evidence="12" id="KW-0436">Ligase</keyword>
<dbReference type="InterPro" id="IPR029055">
    <property type="entry name" value="Ntn_hydrolases_N"/>
</dbReference>
<dbReference type="PANTHER" id="PTHR43284">
    <property type="entry name" value="ASPARAGINE SYNTHETASE (GLUTAMINE-HYDROLYZING)"/>
    <property type="match status" value="1"/>
</dbReference>
<evidence type="ECO:0000256" key="4">
    <source>
        <dbReference type="ARBA" id="ARBA00022741"/>
    </source>
</evidence>
<name>A0A7C4ETC1_9BACT</name>
<dbReference type="InterPro" id="IPR017932">
    <property type="entry name" value="GATase_2_dom"/>
</dbReference>
<dbReference type="CDD" id="cd00712">
    <property type="entry name" value="AsnB"/>
    <property type="match status" value="1"/>
</dbReference>
<dbReference type="PANTHER" id="PTHR43284:SF1">
    <property type="entry name" value="ASPARAGINE SYNTHETASE"/>
    <property type="match status" value="1"/>
</dbReference>
<dbReference type="GO" id="GO:0005524">
    <property type="term" value="F:ATP binding"/>
    <property type="evidence" value="ECO:0007669"/>
    <property type="project" value="UniProtKB-KW"/>
</dbReference>
<dbReference type="Pfam" id="PF13537">
    <property type="entry name" value="GATase_7"/>
    <property type="match status" value="1"/>
</dbReference>
<dbReference type="GO" id="GO:0005829">
    <property type="term" value="C:cytosol"/>
    <property type="evidence" value="ECO:0007669"/>
    <property type="project" value="TreeGrafter"/>
</dbReference>
<dbReference type="NCBIfam" id="TIGR01536">
    <property type="entry name" value="asn_synth_AEB"/>
    <property type="match status" value="1"/>
</dbReference>
<gene>
    <name evidence="12" type="primary">asnB</name>
    <name evidence="12" type="ORF">ENV54_04655</name>
</gene>
<keyword evidence="8" id="KW-0061">Asparagine biosynthesis</keyword>
<dbReference type="SUPFAM" id="SSF56235">
    <property type="entry name" value="N-terminal nucleophile aminohydrolases (Ntn hydrolases)"/>
    <property type="match status" value="1"/>
</dbReference>
<reference evidence="12" key="1">
    <citation type="journal article" date="2020" name="mSystems">
        <title>Genome- and Community-Level Interaction Insights into Carbon Utilization and Element Cycling Functions of Hydrothermarchaeota in Hydrothermal Sediment.</title>
        <authorList>
            <person name="Zhou Z."/>
            <person name="Liu Y."/>
            <person name="Xu W."/>
            <person name="Pan J."/>
            <person name="Luo Z.H."/>
            <person name="Li M."/>
        </authorList>
    </citation>
    <scope>NUCLEOTIDE SEQUENCE [LARGE SCALE GENOMIC DNA]</scope>
    <source>
        <strain evidence="12">SpSt-769</strain>
    </source>
</reference>
<dbReference type="PROSITE" id="PS51278">
    <property type="entry name" value="GATASE_TYPE_2"/>
    <property type="match status" value="1"/>
</dbReference>
<keyword evidence="4 9" id="KW-0547">Nucleotide-binding</keyword>
<dbReference type="InterPro" id="IPR001962">
    <property type="entry name" value="Asn_synthase"/>
</dbReference>
<dbReference type="Gene3D" id="3.60.20.10">
    <property type="entry name" value="Glutamine Phosphoribosylpyrophosphate, subunit 1, domain 1"/>
    <property type="match status" value="1"/>
</dbReference>
<dbReference type="GO" id="GO:0006529">
    <property type="term" value="P:asparagine biosynthetic process"/>
    <property type="evidence" value="ECO:0007669"/>
    <property type="project" value="UniProtKB-KW"/>
</dbReference>
<evidence type="ECO:0000256" key="5">
    <source>
        <dbReference type="ARBA" id="ARBA00022840"/>
    </source>
</evidence>
<evidence type="ECO:0000256" key="2">
    <source>
        <dbReference type="ARBA" id="ARBA00005752"/>
    </source>
</evidence>
<proteinExistence type="inferred from homology"/>
<comment type="pathway">
    <text evidence="1">Amino-acid biosynthesis; L-asparagine biosynthesis; L-asparagine from L-aspartate (L-Gln route): step 1/1.</text>
</comment>
<comment type="catalytic activity">
    <reaction evidence="7">
        <text>L-aspartate + L-glutamine + ATP + H2O = L-asparagine + L-glutamate + AMP + diphosphate + H(+)</text>
        <dbReference type="Rhea" id="RHEA:12228"/>
        <dbReference type="ChEBI" id="CHEBI:15377"/>
        <dbReference type="ChEBI" id="CHEBI:15378"/>
        <dbReference type="ChEBI" id="CHEBI:29985"/>
        <dbReference type="ChEBI" id="CHEBI:29991"/>
        <dbReference type="ChEBI" id="CHEBI:30616"/>
        <dbReference type="ChEBI" id="CHEBI:33019"/>
        <dbReference type="ChEBI" id="CHEBI:58048"/>
        <dbReference type="ChEBI" id="CHEBI:58359"/>
        <dbReference type="ChEBI" id="CHEBI:456215"/>
        <dbReference type="EC" id="6.3.5.4"/>
    </reaction>
</comment>
<evidence type="ECO:0000313" key="12">
    <source>
        <dbReference type="EMBL" id="HGH60572.1"/>
    </source>
</evidence>
<keyword evidence="6 8" id="KW-0315">Glutamine amidotransferase</keyword>
<evidence type="ECO:0000256" key="3">
    <source>
        <dbReference type="ARBA" id="ARBA00012737"/>
    </source>
</evidence>
<keyword evidence="8" id="KW-0028">Amino-acid biosynthesis</keyword>
<feature type="domain" description="Glutamine amidotransferase type-2" evidence="11">
    <location>
        <begin position="2"/>
        <end position="213"/>
    </location>
</feature>
<dbReference type="CDD" id="cd01991">
    <property type="entry name" value="Asn_synthase_B_C"/>
    <property type="match status" value="1"/>
</dbReference>
<evidence type="ECO:0000259" key="11">
    <source>
        <dbReference type="PROSITE" id="PS51278"/>
    </source>
</evidence>
<sequence length="633" mass="72005">MCGIAGFVNAPGSDEDKRAWLKDMNNSLRHRGPDGSGILLDGPVGLAHCRLSIIDLAGGAQPMTTPDAQYAVVFNGEIYNFQELRNELVKKGCVFRTRSDTEALLMSYATKGTACLEDLDGMFAFAIWDARKKRLFAARDRMGKKPLYYTLHKEAFVFASEITALKKLPFLELEIDKDSIARYLAYEYVPTPNTIFKNVYKLRPGHFLTFQDGQLHTGQYWDLPIPSERCADSDEDCCAAILDLLGKAIKKRLVSDVPLGVFLSGGIDSSAVAALMAKHVPAHSIRTFSIGFTEKSYDESPYSRLAAKRLGTDHTEEILDAVKAGELLPHIVARQDEPMSDPSIVPTYLLSEITRRHVTVALGGDGGDELFAGYEYYTAFILADYYRRLPEGLRRRCIEAVATKLPISTGYVSPRHVAEKFFSGVYAPEWLRTQKWLGAYSADLQKRLWLDCPPPVQDESSLYRQTLELYESFRAAKPLDKVFYLLARQYLLDYILVKVDRCSMMNSLEVRAPFLDRSLVEYVFSLPSRNKIRGLRRKYLLKKAMKGILPSEIINRKKRGFLIPVALWLKKTLRPIVEEMFSAKRLEEQGLFRSDVMAELVRRHKHGLADYRKELWSMLVLQLWLSENKYRIV</sequence>
<evidence type="ECO:0000256" key="8">
    <source>
        <dbReference type="PIRSR" id="PIRSR001589-1"/>
    </source>
</evidence>
<dbReference type="InterPro" id="IPR051786">
    <property type="entry name" value="ASN_synthetase/amidase"/>
</dbReference>
<dbReference type="SUPFAM" id="SSF52402">
    <property type="entry name" value="Adenine nucleotide alpha hydrolases-like"/>
    <property type="match status" value="1"/>
</dbReference>
<dbReference type="PIRSF" id="PIRSF001589">
    <property type="entry name" value="Asn_synthetase_glu-h"/>
    <property type="match status" value="1"/>
</dbReference>
<feature type="binding site" evidence="9">
    <location>
        <position position="290"/>
    </location>
    <ligand>
        <name>ATP</name>
        <dbReference type="ChEBI" id="CHEBI:30616"/>
    </ligand>
</feature>